<dbReference type="InterPro" id="IPR016161">
    <property type="entry name" value="Ald_DH/histidinol_DH"/>
</dbReference>
<evidence type="ECO:0000256" key="4">
    <source>
        <dbReference type="ARBA" id="ARBA00023027"/>
    </source>
</evidence>
<protein>
    <recommendedName>
        <fullName evidence="2">L-glutamate gamma-semialdehyde dehydrogenase</fullName>
        <ecNumber evidence="2">1.2.1.88</ecNumber>
    </recommendedName>
</protein>
<dbReference type="Proteomes" id="UP000294958">
    <property type="component" value="Unassembled WGS sequence"/>
</dbReference>
<dbReference type="EMBL" id="SNZF01000007">
    <property type="protein sequence ID" value="TDR35893.1"/>
    <property type="molecule type" value="Genomic_DNA"/>
</dbReference>
<dbReference type="InterPro" id="IPR050485">
    <property type="entry name" value="Proline_metab_enzyme"/>
</dbReference>
<dbReference type="SUPFAM" id="SSF53720">
    <property type="entry name" value="ALDH-like"/>
    <property type="match status" value="1"/>
</dbReference>
<evidence type="ECO:0000313" key="7">
    <source>
        <dbReference type="EMBL" id="EXL06797.1"/>
    </source>
</evidence>
<keyword evidence="4" id="KW-0520">NAD</keyword>
<sequence length="526" mass="55513">MSLPRVTYTNLGEDFSGVHARLDAELEKLAAETLGRTHAASIGGKDEAGSSTFSISSPIDRGIVLGNFASCGAATVERAVAAARSGAADWSALPWQERVAKLRRAADILEERKYAVSAACLVEVGKSRMEAVGEVEEAIDLIRYYSGELERNDGYEAEGDKALPQERSWSRLRPYGVFAVIAPFNFPVALSIGMSTAALLGGNAVVFKPNEMSALTGRLLAECFLAAGLPAGAFNLVYGGAEVGKALAEHPGVDGIAFTGSNGVGMELLRRYTCGRAAKPVLAEMGGKNSTFVAADADLDVAAAGVMRSAFGLQGQKCSALSKVYVASTVRDAFVEKLLAQMATIVIGDPRRQDVYMGPVINEKAVARFEKAAAQAARDGQVLAGGKRLSEGFMARGLFVEPTLVAGLDADHAINREELFLPFLSVQEFASLDAAIADANRDAYGLTSGIYTESKAMLETFLDTIQAGVLYANRATGATTGAWPGIQTFCGWKGSGTTGKGGLGRWYLPQFMREQSLTVFGQPANA</sequence>
<dbReference type="AlphaFoldDB" id="A0A011TRR2"/>
<dbReference type="GO" id="GO:0009898">
    <property type="term" value="C:cytoplasmic side of plasma membrane"/>
    <property type="evidence" value="ECO:0007669"/>
    <property type="project" value="TreeGrafter"/>
</dbReference>
<dbReference type="InterPro" id="IPR016160">
    <property type="entry name" value="Ald_DH_CS_CYS"/>
</dbReference>
<organism evidence="7 9">
    <name type="scientific">Aquamicrobium defluvii</name>
    <dbReference type="NCBI Taxonomy" id="69279"/>
    <lineage>
        <taxon>Bacteria</taxon>
        <taxon>Pseudomonadati</taxon>
        <taxon>Pseudomonadota</taxon>
        <taxon>Alphaproteobacteria</taxon>
        <taxon>Hyphomicrobiales</taxon>
        <taxon>Phyllobacteriaceae</taxon>
        <taxon>Aquamicrobium</taxon>
    </lineage>
</organism>
<dbReference type="GO" id="GO:0003842">
    <property type="term" value="F:L-glutamate gamma-semialdehyde dehydrogenase activity"/>
    <property type="evidence" value="ECO:0007669"/>
    <property type="project" value="UniProtKB-EC"/>
</dbReference>
<dbReference type="RefSeq" id="WP_035026991.1">
    <property type="nucleotide sequence ID" value="NZ_KK073888.1"/>
</dbReference>
<evidence type="ECO:0000256" key="5">
    <source>
        <dbReference type="ARBA" id="ARBA00048142"/>
    </source>
</evidence>
<evidence type="ECO:0000256" key="3">
    <source>
        <dbReference type="ARBA" id="ARBA00023002"/>
    </source>
</evidence>
<dbReference type="InterPro" id="IPR016163">
    <property type="entry name" value="Ald_DH_C"/>
</dbReference>
<proteinExistence type="predicted"/>
<dbReference type="EMBL" id="JENY01000015">
    <property type="protein sequence ID" value="EXL06797.1"/>
    <property type="molecule type" value="Genomic_DNA"/>
</dbReference>
<evidence type="ECO:0000313" key="9">
    <source>
        <dbReference type="Proteomes" id="UP000019849"/>
    </source>
</evidence>
<dbReference type="PANTHER" id="PTHR42862:SF1">
    <property type="entry name" value="DELTA-1-PYRROLINE-5-CARBOXYLATE DEHYDROGENASE 2, ISOFORM A-RELATED"/>
    <property type="match status" value="1"/>
</dbReference>
<feature type="domain" description="Aldehyde dehydrogenase" evidence="6">
    <location>
        <begin position="50"/>
        <end position="514"/>
    </location>
</feature>
<dbReference type="PATRIC" id="fig|69279.3.peg.2484"/>
<evidence type="ECO:0000259" key="6">
    <source>
        <dbReference type="Pfam" id="PF00171"/>
    </source>
</evidence>
<dbReference type="STRING" id="69279.BG36_05495"/>
<dbReference type="OrthoDB" id="9802947at2"/>
<evidence type="ECO:0000313" key="10">
    <source>
        <dbReference type="Proteomes" id="UP000294958"/>
    </source>
</evidence>
<reference evidence="7 9" key="1">
    <citation type="submission" date="2014-02" db="EMBL/GenBank/DDBJ databases">
        <title>Aquamicrobium defluvii Genome sequencing.</title>
        <authorList>
            <person name="Wang X."/>
        </authorList>
    </citation>
    <scope>NUCLEOTIDE SEQUENCE [LARGE SCALE GENOMIC DNA]</scope>
    <source>
        <strain evidence="7 9">W13Z1</strain>
    </source>
</reference>
<evidence type="ECO:0000256" key="1">
    <source>
        <dbReference type="ARBA" id="ARBA00004786"/>
    </source>
</evidence>
<gene>
    <name evidence="7" type="ORF">BG36_05495</name>
    <name evidence="8" type="ORF">DES43_10761</name>
</gene>
<name>A0A011TRR2_9HYPH</name>
<dbReference type="Gene3D" id="3.40.309.10">
    <property type="entry name" value="Aldehyde Dehydrogenase, Chain A, domain 2"/>
    <property type="match status" value="1"/>
</dbReference>
<dbReference type="PROSITE" id="PS00070">
    <property type="entry name" value="ALDEHYDE_DEHYDR_CYS"/>
    <property type="match status" value="1"/>
</dbReference>
<evidence type="ECO:0000313" key="8">
    <source>
        <dbReference type="EMBL" id="TDR35893.1"/>
    </source>
</evidence>
<dbReference type="InterPro" id="IPR016162">
    <property type="entry name" value="Ald_DH_N"/>
</dbReference>
<dbReference type="PANTHER" id="PTHR42862">
    <property type="entry name" value="DELTA-1-PYRROLINE-5-CARBOXYLATE DEHYDROGENASE 1, ISOFORM A-RELATED"/>
    <property type="match status" value="1"/>
</dbReference>
<keyword evidence="3" id="KW-0560">Oxidoreductase</keyword>
<accession>A0A011TRR2</accession>
<dbReference type="eggNOG" id="COG1012">
    <property type="taxonomic scope" value="Bacteria"/>
</dbReference>
<dbReference type="EC" id="1.2.1.88" evidence="2"/>
<dbReference type="Gene3D" id="3.40.605.10">
    <property type="entry name" value="Aldehyde Dehydrogenase, Chain A, domain 1"/>
    <property type="match status" value="1"/>
</dbReference>
<dbReference type="HOGENOM" id="CLU_005391_0_0_5"/>
<keyword evidence="10" id="KW-1185">Reference proteome</keyword>
<comment type="caution">
    <text evidence="7">The sequence shown here is derived from an EMBL/GenBank/DDBJ whole genome shotgun (WGS) entry which is preliminary data.</text>
</comment>
<dbReference type="Proteomes" id="UP000019849">
    <property type="component" value="Unassembled WGS sequence"/>
</dbReference>
<dbReference type="InterPro" id="IPR015590">
    <property type="entry name" value="Aldehyde_DH_dom"/>
</dbReference>
<comment type="catalytic activity">
    <reaction evidence="5">
        <text>L-glutamate 5-semialdehyde + NAD(+) + H2O = L-glutamate + NADH + 2 H(+)</text>
        <dbReference type="Rhea" id="RHEA:30235"/>
        <dbReference type="ChEBI" id="CHEBI:15377"/>
        <dbReference type="ChEBI" id="CHEBI:15378"/>
        <dbReference type="ChEBI" id="CHEBI:29985"/>
        <dbReference type="ChEBI" id="CHEBI:57540"/>
        <dbReference type="ChEBI" id="CHEBI:57945"/>
        <dbReference type="ChEBI" id="CHEBI:58066"/>
        <dbReference type="EC" id="1.2.1.88"/>
    </reaction>
</comment>
<dbReference type="Pfam" id="PF00171">
    <property type="entry name" value="Aldedh"/>
    <property type="match status" value="1"/>
</dbReference>
<reference evidence="8 10" key="2">
    <citation type="submission" date="2019-03" db="EMBL/GenBank/DDBJ databases">
        <title>Genomic Encyclopedia of Type Strains, Phase IV (KMG-IV): sequencing the most valuable type-strain genomes for metagenomic binning, comparative biology and taxonomic classification.</title>
        <authorList>
            <person name="Goeker M."/>
        </authorList>
    </citation>
    <scope>NUCLEOTIDE SEQUENCE [LARGE SCALE GENOMIC DNA]</scope>
    <source>
        <strain evidence="8 10">DSM 11603</strain>
    </source>
</reference>
<comment type="pathway">
    <text evidence="1">Amino-acid degradation; L-proline degradation into L-glutamate; L-glutamate from L-proline: step 2/2.</text>
</comment>
<evidence type="ECO:0000256" key="2">
    <source>
        <dbReference type="ARBA" id="ARBA00012884"/>
    </source>
</evidence>
<dbReference type="GO" id="GO:0010133">
    <property type="term" value="P:L-proline catabolic process to L-glutamate"/>
    <property type="evidence" value="ECO:0007669"/>
    <property type="project" value="TreeGrafter"/>
</dbReference>